<feature type="region of interest" description="Disordered" evidence="1">
    <location>
        <begin position="62"/>
        <end position="171"/>
    </location>
</feature>
<gene>
    <name evidence="2" type="ORF">TCMB3V08_LOCUS4612</name>
</gene>
<sequence length="171" mass="19219">MVLTLYKLVDSSHQTHCFAELEVLWIGPGTLGSEARKSDHYNTEVVTEISFTLHCHLDSDIGRIVDSNPKGDSDANGCFDETEYENRSNNLLGLEDSDEEIRERDQDRVEPVVKEERKDKARRGHAQPTAHGNKGKGERANHAARGPEDKRRGIRHRVPPPLKLKGWTGGD</sequence>
<reference evidence="2" key="1">
    <citation type="submission" date="2020-11" db="EMBL/GenBank/DDBJ databases">
        <authorList>
            <person name="Tran Van P."/>
        </authorList>
    </citation>
    <scope>NUCLEOTIDE SEQUENCE</scope>
</reference>
<evidence type="ECO:0000256" key="1">
    <source>
        <dbReference type="SAM" id="MobiDB-lite"/>
    </source>
</evidence>
<proteinExistence type="predicted"/>
<organism evidence="2">
    <name type="scientific">Timema californicum</name>
    <name type="common">California timema</name>
    <name type="synonym">Walking stick</name>
    <dbReference type="NCBI Taxonomy" id="61474"/>
    <lineage>
        <taxon>Eukaryota</taxon>
        <taxon>Metazoa</taxon>
        <taxon>Ecdysozoa</taxon>
        <taxon>Arthropoda</taxon>
        <taxon>Hexapoda</taxon>
        <taxon>Insecta</taxon>
        <taxon>Pterygota</taxon>
        <taxon>Neoptera</taxon>
        <taxon>Polyneoptera</taxon>
        <taxon>Phasmatodea</taxon>
        <taxon>Timematodea</taxon>
        <taxon>Timematoidea</taxon>
        <taxon>Timematidae</taxon>
        <taxon>Timema</taxon>
    </lineage>
</organism>
<accession>A0A7R9J3K0</accession>
<evidence type="ECO:0000313" key="2">
    <source>
        <dbReference type="EMBL" id="CAD7571951.1"/>
    </source>
</evidence>
<dbReference type="AlphaFoldDB" id="A0A7R9J3K0"/>
<feature type="compositionally biased region" description="Basic and acidic residues" evidence="1">
    <location>
        <begin position="101"/>
        <end position="119"/>
    </location>
</feature>
<name>A0A7R9J3K0_TIMCA</name>
<feature type="compositionally biased region" description="Basic and acidic residues" evidence="1">
    <location>
        <begin position="62"/>
        <end position="73"/>
    </location>
</feature>
<feature type="compositionally biased region" description="Basic and acidic residues" evidence="1">
    <location>
        <begin position="135"/>
        <end position="151"/>
    </location>
</feature>
<protein>
    <submittedName>
        <fullName evidence="2">(California timema) hypothetical protein</fullName>
    </submittedName>
</protein>
<dbReference type="EMBL" id="OE180788">
    <property type="protein sequence ID" value="CAD7571951.1"/>
    <property type="molecule type" value="Genomic_DNA"/>
</dbReference>